<comment type="caution">
    <text evidence="1">The sequence shown here is derived from an EMBL/GenBank/DDBJ whole genome shotgun (WGS) entry which is preliminary data.</text>
</comment>
<organism evidence="1 2">
    <name type="scientific">Enterococcus faecium 505</name>
    <dbReference type="NCBI Taxonomy" id="1134806"/>
    <lineage>
        <taxon>Bacteria</taxon>
        <taxon>Bacillati</taxon>
        <taxon>Bacillota</taxon>
        <taxon>Bacilli</taxon>
        <taxon>Lactobacillales</taxon>
        <taxon>Enterococcaceae</taxon>
        <taxon>Enterococcus</taxon>
    </lineage>
</organism>
<evidence type="ECO:0000313" key="2">
    <source>
        <dbReference type="Proteomes" id="UP000006403"/>
    </source>
</evidence>
<dbReference type="HOGENOM" id="CLU_3269713_0_0_9"/>
<protein>
    <submittedName>
        <fullName evidence="1">Uncharacterized protein</fullName>
    </submittedName>
</protein>
<evidence type="ECO:0000313" key="1">
    <source>
        <dbReference type="EMBL" id="EJY43665.1"/>
    </source>
</evidence>
<reference evidence="1 2" key="1">
    <citation type="submission" date="2012-04" db="EMBL/GenBank/DDBJ databases">
        <authorList>
            <person name="Weinstock G."/>
            <person name="Sodergren E."/>
            <person name="Lobos E.A."/>
            <person name="Fulton L."/>
            <person name="Fulton R."/>
            <person name="Courtney L."/>
            <person name="Fronick C."/>
            <person name="O'Laughlin M."/>
            <person name="Godfrey J."/>
            <person name="Wilson R.M."/>
            <person name="Miner T."/>
            <person name="Farmer C."/>
            <person name="Delehaunty K."/>
            <person name="Cordes M."/>
            <person name="Minx P."/>
            <person name="Tomlinson C."/>
            <person name="Chen J."/>
            <person name="Wollam A."/>
            <person name="Pepin K.H."/>
            <person name="Bhonagiri V."/>
            <person name="Zhang X."/>
            <person name="Suruliraj S."/>
            <person name="Warren W."/>
            <person name="Mitreva M."/>
            <person name="Mardis E.R."/>
            <person name="Wilson R.K."/>
        </authorList>
    </citation>
    <scope>NUCLEOTIDE SEQUENCE [LARGE SCALE GENOMIC DNA]</scope>
    <source>
        <strain evidence="1 2">505</strain>
    </source>
</reference>
<gene>
    <name evidence="1" type="ORF">HMPREF1348_02423</name>
</gene>
<dbReference type="AlphaFoldDB" id="J7CT35"/>
<name>J7CT35_ENTFC</name>
<accession>J7CT35</accession>
<sequence>MKKIFLPLLKVSSSLYRLFVSFYHYDRRLNNTFCIFLSTTG</sequence>
<dbReference type="Proteomes" id="UP000006403">
    <property type="component" value="Unassembled WGS sequence"/>
</dbReference>
<dbReference type="EMBL" id="AMBL01000079">
    <property type="protein sequence ID" value="EJY43665.1"/>
    <property type="molecule type" value="Genomic_DNA"/>
</dbReference>
<proteinExistence type="predicted"/>